<feature type="repeat" description="TPR" evidence="5">
    <location>
        <begin position="65"/>
        <end position="98"/>
    </location>
</feature>
<dbReference type="PANTHER" id="PTHR30483:SF6">
    <property type="entry name" value="PERIPLASMIC BINDING PROTEIN OF ABC TRANSPORTER FOR NATURAL AMINO ACIDS"/>
    <property type="match status" value="1"/>
</dbReference>
<dbReference type="InterPro" id="IPR028081">
    <property type="entry name" value="Leu-bd"/>
</dbReference>
<keyword evidence="5" id="KW-0802">TPR repeat</keyword>
<evidence type="ECO:0000256" key="3">
    <source>
        <dbReference type="ARBA" id="ARBA00022729"/>
    </source>
</evidence>
<evidence type="ECO:0000256" key="4">
    <source>
        <dbReference type="ARBA" id="ARBA00022970"/>
    </source>
</evidence>
<reference evidence="7" key="1">
    <citation type="submission" date="2021-04" db="EMBL/GenBank/DDBJ databases">
        <title>Genome sequence of Woronichinia naegeliana from Washington state freshwater lake bloom.</title>
        <authorList>
            <person name="Dreher T.W."/>
        </authorList>
    </citation>
    <scope>NUCLEOTIDE SEQUENCE</scope>
    <source>
        <strain evidence="7">WA131</strain>
    </source>
</reference>
<evidence type="ECO:0000313" key="7">
    <source>
        <dbReference type="EMBL" id="UXE60051.1"/>
    </source>
</evidence>
<evidence type="ECO:0000256" key="2">
    <source>
        <dbReference type="ARBA" id="ARBA00022448"/>
    </source>
</evidence>
<proteinExistence type="inferred from homology"/>
<dbReference type="InterPro" id="IPR028082">
    <property type="entry name" value="Peripla_BP_I"/>
</dbReference>
<dbReference type="PRINTS" id="PR00337">
    <property type="entry name" value="LEUILEVALBP"/>
</dbReference>
<dbReference type="KEGG" id="wna:KA717_30970"/>
<sequence>MSQKKETLILLLSLCLTLGAVGIGVKLLMPSPSGITQSSQNPGQQETDLRQRMSYGERSLIPSPTNIHKSVAIQAFAEGNFPKAIAEFQQYLQLVPNDPEALIYLNNAKISKNALAFVVSVPIGKDLNGSQELLRGVAQAQTEINQKGGIKGVPLKILIANDDDDVGIAQQLGQQWVKNPEILGVIGHFGSNTTIETAKNVYEPQGLPMISPTSTSTEISELGNYIFRTVPSDLFAGNALANYMLKDLKKTKAAVFYNSQSSYSKSLKNVFTTALLGNGGEVTLEADLMAADFNPVEAVKQAKSQGAQVLMLAMNTSSVDKALLVIQANQGQLPLLGGDSAYRPQLLQSGGKNAVGMVVAIPWHVLAHPNSPFVQEAAQLWKTSNVNWRTAMAYDAAQAFITALGQDPSRQGIQKALSSPTFTAPGASGNVRFLPSGDRNQSVQLVIVQPGERSGFGYDFVPVNSNSKFRM</sequence>
<dbReference type="PANTHER" id="PTHR30483">
    <property type="entry name" value="LEUCINE-SPECIFIC-BINDING PROTEIN"/>
    <property type="match status" value="1"/>
</dbReference>
<evidence type="ECO:0000259" key="6">
    <source>
        <dbReference type="Pfam" id="PF13458"/>
    </source>
</evidence>
<comment type="similarity">
    <text evidence="1">Belongs to the leucine-binding protein family.</text>
</comment>
<dbReference type="AlphaFoldDB" id="A0A977KW63"/>
<dbReference type="InterPro" id="IPR019734">
    <property type="entry name" value="TPR_rpt"/>
</dbReference>
<keyword evidence="4" id="KW-0029">Amino-acid transport</keyword>
<dbReference type="Proteomes" id="UP001065613">
    <property type="component" value="Chromosome"/>
</dbReference>
<name>A0A977KW63_9CYAN</name>
<keyword evidence="2" id="KW-0813">Transport</keyword>
<organism evidence="7">
    <name type="scientific">Woronichinia naegeliana WA131</name>
    <dbReference type="NCBI Taxonomy" id="2824559"/>
    <lineage>
        <taxon>Bacteria</taxon>
        <taxon>Bacillati</taxon>
        <taxon>Cyanobacteriota</taxon>
        <taxon>Cyanophyceae</taxon>
        <taxon>Synechococcales</taxon>
        <taxon>Coelosphaeriaceae</taxon>
        <taxon>Woronichinia</taxon>
    </lineage>
</organism>
<dbReference type="SUPFAM" id="SSF53822">
    <property type="entry name" value="Periplasmic binding protein-like I"/>
    <property type="match status" value="1"/>
</dbReference>
<evidence type="ECO:0000256" key="1">
    <source>
        <dbReference type="ARBA" id="ARBA00010062"/>
    </source>
</evidence>
<accession>A0A977KW63</accession>
<dbReference type="SUPFAM" id="SSF48452">
    <property type="entry name" value="TPR-like"/>
    <property type="match status" value="1"/>
</dbReference>
<evidence type="ECO:0000256" key="5">
    <source>
        <dbReference type="PROSITE-ProRule" id="PRU00339"/>
    </source>
</evidence>
<feature type="domain" description="Leucine-binding protein" evidence="6">
    <location>
        <begin position="131"/>
        <end position="441"/>
    </location>
</feature>
<gene>
    <name evidence="7" type="ORF">KA717_30970</name>
</gene>
<keyword evidence="3" id="KW-0732">Signal</keyword>
<dbReference type="PROSITE" id="PS50005">
    <property type="entry name" value="TPR"/>
    <property type="match status" value="1"/>
</dbReference>
<dbReference type="CDD" id="cd06268">
    <property type="entry name" value="PBP1_ABC_transporter_LIVBP-like"/>
    <property type="match status" value="1"/>
</dbReference>
<dbReference type="InterPro" id="IPR000709">
    <property type="entry name" value="Leu_Ile_Val-bd"/>
</dbReference>
<dbReference type="GO" id="GO:0006865">
    <property type="term" value="P:amino acid transport"/>
    <property type="evidence" value="ECO:0007669"/>
    <property type="project" value="UniProtKB-KW"/>
</dbReference>
<protein>
    <submittedName>
        <fullName evidence="7">ABC transporter substrate-binding protein</fullName>
    </submittedName>
</protein>
<dbReference type="InterPro" id="IPR011990">
    <property type="entry name" value="TPR-like_helical_dom_sf"/>
</dbReference>
<dbReference type="InterPro" id="IPR051010">
    <property type="entry name" value="BCAA_transport"/>
</dbReference>
<dbReference type="Pfam" id="PF13458">
    <property type="entry name" value="Peripla_BP_6"/>
    <property type="match status" value="1"/>
</dbReference>
<dbReference type="EMBL" id="CP073041">
    <property type="protein sequence ID" value="UXE60051.1"/>
    <property type="molecule type" value="Genomic_DNA"/>
</dbReference>
<dbReference type="Gene3D" id="3.40.50.2300">
    <property type="match status" value="2"/>
</dbReference>